<dbReference type="EMBL" id="QLNT01000027">
    <property type="protein sequence ID" value="KAF3057884.1"/>
    <property type="molecule type" value="Genomic_DNA"/>
</dbReference>
<protein>
    <submittedName>
        <fullName evidence="1">Uncharacterized protein</fullName>
    </submittedName>
</protein>
<keyword evidence="2" id="KW-1185">Reference proteome</keyword>
<organism evidence="1 2">
    <name type="scientific">Trichoderma lentiforme</name>
    <dbReference type="NCBI Taxonomy" id="1567552"/>
    <lineage>
        <taxon>Eukaryota</taxon>
        <taxon>Fungi</taxon>
        <taxon>Dikarya</taxon>
        <taxon>Ascomycota</taxon>
        <taxon>Pezizomycotina</taxon>
        <taxon>Sordariomycetes</taxon>
        <taxon>Hypocreomycetidae</taxon>
        <taxon>Hypocreales</taxon>
        <taxon>Hypocreaceae</taxon>
        <taxon>Trichoderma</taxon>
    </lineage>
</organism>
<reference evidence="1 2" key="1">
    <citation type="submission" date="2018-06" db="EMBL/GenBank/DDBJ databases">
        <title>Genome analysis of cellulolytic fungus Trichoderma lentiforme CFAM-422.</title>
        <authorList>
            <person name="Steindorff A.S."/>
            <person name="Formighieri E.F."/>
            <person name="Midorikawa G.E.O."/>
            <person name="Tamietti M.S."/>
            <person name="Ramos E.Z."/>
            <person name="Silva A.S."/>
            <person name="Bon E.P.S."/>
            <person name="Mendes T.D."/>
            <person name="Damaso M.C.T."/>
            <person name="Favaro L.C.L."/>
        </authorList>
    </citation>
    <scope>NUCLEOTIDE SEQUENCE [LARGE SCALE GENOMIC DNA]</scope>
    <source>
        <strain evidence="1 2">CFAM-422</strain>
    </source>
</reference>
<dbReference type="Proteomes" id="UP000801864">
    <property type="component" value="Unassembled WGS sequence"/>
</dbReference>
<accession>A0A9P5C834</accession>
<dbReference type="AlphaFoldDB" id="A0A9P5C834"/>
<evidence type="ECO:0000313" key="1">
    <source>
        <dbReference type="EMBL" id="KAF3057884.1"/>
    </source>
</evidence>
<comment type="caution">
    <text evidence="1">The sequence shown here is derived from an EMBL/GenBank/DDBJ whole genome shotgun (WGS) entry which is preliminary data.</text>
</comment>
<feature type="non-terminal residue" evidence="1">
    <location>
        <position position="1"/>
    </location>
</feature>
<sequence length="107" mass="12259">IEKRRRKTQEERNKKVSDTFLPASRPNLRWQDIFPKLATAAFFGDNPLVPDQWFSSIDVICAQVAEMMQLCACALLLFVDVACFVVQLGDDAIEDAYAKGREHKQKR</sequence>
<gene>
    <name evidence="1" type="ORF">CFAM422_012069</name>
</gene>
<name>A0A9P5C834_9HYPO</name>
<evidence type="ECO:0000313" key="2">
    <source>
        <dbReference type="Proteomes" id="UP000801864"/>
    </source>
</evidence>
<proteinExistence type="predicted"/>